<dbReference type="GO" id="GO:0031965">
    <property type="term" value="C:nuclear membrane"/>
    <property type="evidence" value="ECO:0007669"/>
    <property type="project" value="InterPro"/>
</dbReference>
<dbReference type="AlphaFoldDB" id="A0A9P7GC71"/>
<feature type="transmembrane region" description="Helical" evidence="2">
    <location>
        <begin position="214"/>
        <end position="233"/>
    </location>
</feature>
<dbReference type="PANTHER" id="PTHR28136">
    <property type="entry name" value="NUCLEUS EXPORT PROTEIN BRR6"/>
    <property type="match status" value="1"/>
</dbReference>
<feature type="compositionally biased region" description="Polar residues" evidence="1">
    <location>
        <begin position="1"/>
        <end position="11"/>
    </location>
</feature>
<dbReference type="OrthoDB" id="5961at2759"/>
<evidence type="ECO:0000313" key="4">
    <source>
        <dbReference type="EMBL" id="KAG5646894.1"/>
    </source>
</evidence>
<feature type="region of interest" description="Disordered" evidence="1">
    <location>
        <begin position="154"/>
        <end position="176"/>
    </location>
</feature>
<feature type="compositionally biased region" description="Polar residues" evidence="1">
    <location>
        <begin position="54"/>
        <end position="78"/>
    </location>
</feature>
<organism evidence="4 5">
    <name type="scientific">Asterophora parasitica</name>
    <dbReference type="NCBI Taxonomy" id="117018"/>
    <lineage>
        <taxon>Eukaryota</taxon>
        <taxon>Fungi</taxon>
        <taxon>Dikarya</taxon>
        <taxon>Basidiomycota</taxon>
        <taxon>Agaricomycotina</taxon>
        <taxon>Agaricomycetes</taxon>
        <taxon>Agaricomycetidae</taxon>
        <taxon>Agaricales</taxon>
        <taxon>Tricholomatineae</taxon>
        <taxon>Lyophyllaceae</taxon>
        <taxon>Asterophora</taxon>
    </lineage>
</organism>
<name>A0A9P7GC71_9AGAR</name>
<gene>
    <name evidence="4" type="ORF">DXG03_001970</name>
</gene>
<dbReference type="Proteomes" id="UP000775547">
    <property type="component" value="Unassembled WGS sequence"/>
</dbReference>
<reference evidence="4" key="2">
    <citation type="submission" date="2021-10" db="EMBL/GenBank/DDBJ databases">
        <title>Phylogenomics reveals ancestral predisposition of the termite-cultivated fungus Termitomyces towards a domesticated lifestyle.</title>
        <authorList>
            <person name="Auxier B."/>
            <person name="Grum-Grzhimaylo A."/>
            <person name="Cardenas M.E."/>
            <person name="Lodge J.D."/>
            <person name="Laessoe T."/>
            <person name="Pedersen O."/>
            <person name="Smith M.E."/>
            <person name="Kuyper T.W."/>
            <person name="Franco-Molano E.A."/>
            <person name="Baroni T.J."/>
            <person name="Aanen D.K."/>
        </authorList>
    </citation>
    <scope>NUCLEOTIDE SEQUENCE</scope>
    <source>
        <strain evidence="4">AP01</strain>
        <tissue evidence="4">Mycelium</tissue>
    </source>
</reference>
<protein>
    <recommendedName>
        <fullName evidence="3">Brl1/Brr6 domain-containing protein</fullName>
    </recommendedName>
</protein>
<evidence type="ECO:0000256" key="2">
    <source>
        <dbReference type="SAM" id="Phobius"/>
    </source>
</evidence>
<dbReference type="SMART" id="SM01042">
    <property type="entry name" value="Brr6_like_C_C"/>
    <property type="match status" value="1"/>
</dbReference>
<dbReference type="GO" id="GO:0055088">
    <property type="term" value="P:lipid homeostasis"/>
    <property type="evidence" value="ECO:0007669"/>
    <property type="project" value="InterPro"/>
</dbReference>
<dbReference type="Pfam" id="PF10104">
    <property type="entry name" value="Brr6_like_C_C"/>
    <property type="match status" value="1"/>
</dbReference>
<feature type="domain" description="Brl1/Brr6" evidence="3">
    <location>
        <begin position="208"/>
        <end position="340"/>
    </location>
</feature>
<reference evidence="4" key="1">
    <citation type="submission" date="2020-07" db="EMBL/GenBank/DDBJ databases">
        <authorList>
            <person name="Nieuwenhuis M."/>
            <person name="Van De Peppel L.J.J."/>
        </authorList>
    </citation>
    <scope>NUCLEOTIDE SEQUENCE</scope>
    <source>
        <strain evidence="4">AP01</strain>
        <tissue evidence="4">Mycelium</tissue>
    </source>
</reference>
<sequence>MQRNPRTTRSTEAPMDYEWTSRTPIKPSWSVSEDQSTPRKRPHDDLKPAPTPFGTPQQPIFGSNQNVPFIFNQNATPRSPNTNPHPWQPPPFFSPDKAFPNPPPAEEPNDVDMSEASPHKGDEAQSPKQGGEGSGRAVAVGGLRRVYNARKKTRSFQMARRRETDEREDEDVFDSDEEDAALVQNTSNHYTLNMPAAPPTQSDLPYILLGYLQFLFNLSLILLFLYVVVQFILTVQRDVEQRISEYSMDIVQEIAICALQYKTNLCGSNSIPAMAQQCGNWETCMNRDPAIVGRAKVGAELIAEVVNGFVEPISWKALAFTLTSLSFLTVFINSLLSLFRARQHPGPPAPHPQHIPIPLQAQPSFTGTGSFLSPAPTPGWGRTASRSRLNFAHHHDEEGEGDIQTPTRRRRLDGGASVKVK</sequence>
<dbReference type="PANTHER" id="PTHR28136:SF1">
    <property type="entry name" value="NUCLEUS EXPORT PROTEIN BRL1"/>
    <property type="match status" value="1"/>
</dbReference>
<dbReference type="InterPro" id="IPR018767">
    <property type="entry name" value="Brl1/Brr6_dom"/>
</dbReference>
<keyword evidence="2" id="KW-0812">Transmembrane</keyword>
<dbReference type="EMBL" id="JABCKV010000015">
    <property type="protein sequence ID" value="KAG5646894.1"/>
    <property type="molecule type" value="Genomic_DNA"/>
</dbReference>
<dbReference type="InterPro" id="IPR040202">
    <property type="entry name" value="Brl1/Brr6"/>
</dbReference>
<feature type="region of interest" description="Disordered" evidence="1">
    <location>
        <begin position="366"/>
        <end position="421"/>
    </location>
</feature>
<feature type="transmembrane region" description="Helical" evidence="2">
    <location>
        <begin position="317"/>
        <end position="339"/>
    </location>
</feature>
<comment type="caution">
    <text evidence="4">The sequence shown here is derived from an EMBL/GenBank/DDBJ whole genome shotgun (WGS) entry which is preliminary data.</text>
</comment>
<accession>A0A9P7GC71</accession>
<evidence type="ECO:0000313" key="5">
    <source>
        <dbReference type="Proteomes" id="UP000775547"/>
    </source>
</evidence>
<keyword evidence="2" id="KW-1133">Transmembrane helix</keyword>
<keyword evidence="2" id="KW-0472">Membrane</keyword>
<evidence type="ECO:0000256" key="1">
    <source>
        <dbReference type="SAM" id="MobiDB-lite"/>
    </source>
</evidence>
<keyword evidence="5" id="KW-1185">Reference proteome</keyword>
<dbReference type="GO" id="GO:0006998">
    <property type="term" value="P:nuclear envelope organization"/>
    <property type="evidence" value="ECO:0007669"/>
    <property type="project" value="InterPro"/>
</dbReference>
<feature type="compositionally biased region" description="Acidic residues" evidence="1">
    <location>
        <begin position="166"/>
        <end position="176"/>
    </location>
</feature>
<feature type="region of interest" description="Disordered" evidence="1">
    <location>
        <begin position="1"/>
        <end position="140"/>
    </location>
</feature>
<proteinExistence type="predicted"/>
<evidence type="ECO:0000259" key="3">
    <source>
        <dbReference type="SMART" id="SM01042"/>
    </source>
</evidence>